<organism evidence="1">
    <name type="scientific">hydrothermal vent metagenome</name>
    <dbReference type="NCBI Taxonomy" id="652676"/>
    <lineage>
        <taxon>unclassified sequences</taxon>
        <taxon>metagenomes</taxon>
        <taxon>ecological metagenomes</taxon>
    </lineage>
</organism>
<evidence type="ECO:0000313" key="1">
    <source>
        <dbReference type="EMBL" id="VAW15464.1"/>
    </source>
</evidence>
<evidence type="ECO:0008006" key="2">
    <source>
        <dbReference type="Google" id="ProtNLM"/>
    </source>
</evidence>
<name>A0A3B0U3V0_9ZZZZ</name>
<protein>
    <recommendedName>
        <fullName evidence="2">Mobile element protein</fullName>
    </recommendedName>
</protein>
<dbReference type="EMBL" id="UOEN01000270">
    <property type="protein sequence ID" value="VAW15464.1"/>
    <property type="molecule type" value="Genomic_DNA"/>
</dbReference>
<sequence>MAYKCGNRMQVTLLPPVIDDYVTTQDPVRVYDAFVDSLD</sequence>
<proteinExistence type="predicted"/>
<accession>A0A3B0U3V0</accession>
<dbReference type="AlphaFoldDB" id="A0A3B0U3V0"/>
<gene>
    <name evidence="1" type="ORF">MNBD_BACTEROID05-326</name>
</gene>
<reference evidence="1" key="1">
    <citation type="submission" date="2018-06" db="EMBL/GenBank/DDBJ databases">
        <authorList>
            <person name="Zhirakovskaya E."/>
        </authorList>
    </citation>
    <scope>NUCLEOTIDE SEQUENCE</scope>
</reference>
<feature type="non-terminal residue" evidence="1">
    <location>
        <position position="39"/>
    </location>
</feature>